<dbReference type="EMBL" id="JACSOD020000491">
    <property type="protein sequence ID" value="MBM6499820.1"/>
    <property type="molecule type" value="Genomic_DNA"/>
</dbReference>
<evidence type="ECO:0000313" key="3">
    <source>
        <dbReference type="Proteomes" id="UP000759529"/>
    </source>
</evidence>
<dbReference type="SUPFAM" id="SSF53448">
    <property type="entry name" value="Nucleotide-diphospho-sugar transferases"/>
    <property type="match status" value="1"/>
</dbReference>
<dbReference type="InterPro" id="IPR001173">
    <property type="entry name" value="Glyco_trans_2-like"/>
</dbReference>
<proteinExistence type="predicted"/>
<evidence type="ECO:0000313" key="2">
    <source>
        <dbReference type="EMBL" id="MBM6499820.1"/>
    </source>
</evidence>
<protein>
    <submittedName>
        <fullName evidence="2">Glycosyltransferase</fullName>
    </submittedName>
</protein>
<keyword evidence="3" id="KW-1185">Reference proteome</keyword>
<dbReference type="PANTHER" id="PTHR22916:SF3">
    <property type="entry name" value="UDP-GLCNAC:BETAGAL BETA-1,3-N-ACETYLGLUCOSAMINYLTRANSFERASE-LIKE PROTEIN 1"/>
    <property type="match status" value="1"/>
</dbReference>
<comment type="caution">
    <text evidence="2">The sequence shown here is derived from an EMBL/GenBank/DDBJ whole genome shotgun (WGS) entry which is preliminary data.</text>
</comment>
<dbReference type="PANTHER" id="PTHR22916">
    <property type="entry name" value="GLYCOSYLTRANSFERASE"/>
    <property type="match status" value="1"/>
</dbReference>
<sequence>MSILVSVPVVTYNAAFFVEETLESIYNQTHANLELIVSDDCSKDNTVEIVTKWCEQDRVKARFSNIKIITVPKNTGVSANCNRAITASTADWIKFIAGDDILLNTCIEDNMNFVATNLEANIVFSQVDVYQDTFEQEKYTKTIPSIYPDNLMHESFLAKEQFKILVQSDRINYTPSYFFNKQTILSVNGYDENNKLVEDYPMWLKLTKANIRLCYFHKPTVGYRIHSNATNNTGDNLLFKPSVINGHQVRKTFAHPFLPWYQVMKENWVFKTAQLFKKMGLVKNSPLNNLLYKISIVYINPFHYVDFINRKIKR</sequence>
<dbReference type="InterPro" id="IPR029044">
    <property type="entry name" value="Nucleotide-diphossugar_trans"/>
</dbReference>
<feature type="domain" description="Glycosyltransferase 2-like" evidence="1">
    <location>
        <begin position="6"/>
        <end position="149"/>
    </location>
</feature>
<dbReference type="Gene3D" id="3.90.550.10">
    <property type="entry name" value="Spore Coat Polysaccharide Biosynthesis Protein SpsA, Chain A"/>
    <property type="match status" value="1"/>
</dbReference>
<dbReference type="Pfam" id="PF00535">
    <property type="entry name" value="Glycos_transf_2"/>
    <property type="match status" value="1"/>
</dbReference>
<dbReference type="Proteomes" id="UP000759529">
    <property type="component" value="Unassembled WGS sequence"/>
</dbReference>
<name>A0ABS2CXX6_9FLAO</name>
<gene>
    <name evidence="2" type="ORF">H9X54_010995</name>
</gene>
<evidence type="ECO:0000259" key="1">
    <source>
        <dbReference type="Pfam" id="PF00535"/>
    </source>
</evidence>
<accession>A0ABS2CXX6</accession>
<reference evidence="2 3" key="1">
    <citation type="submission" date="2021-02" db="EMBL/GenBank/DDBJ databases">
        <authorList>
            <person name="Jung H.S."/>
            <person name="Chun B.H."/>
            <person name="Jeon C.O."/>
        </authorList>
    </citation>
    <scope>NUCLEOTIDE SEQUENCE [LARGE SCALE GENOMIC DNA]</scope>
    <source>
        <strain evidence="2 3">LMG 25203</strain>
    </source>
</reference>
<dbReference type="RefSeq" id="WP_187657118.1">
    <property type="nucleotide sequence ID" value="NZ_JACSOD020000491.1"/>
</dbReference>
<organism evidence="2 3">
    <name type="scientific">Flavobacterium macrobrachii</name>
    <dbReference type="NCBI Taxonomy" id="591204"/>
    <lineage>
        <taxon>Bacteria</taxon>
        <taxon>Pseudomonadati</taxon>
        <taxon>Bacteroidota</taxon>
        <taxon>Flavobacteriia</taxon>
        <taxon>Flavobacteriales</taxon>
        <taxon>Flavobacteriaceae</taxon>
        <taxon>Flavobacterium</taxon>
    </lineage>
</organism>